<dbReference type="GO" id="GO:0005524">
    <property type="term" value="F:ATP binding"/>
    <property type="evidence" value="ECO:0007669"/>
    <property type="project" value="UniProtKB-KW"/>
</dbReference>
<evidence type="ECO:0000256" key="8">
    <source>
        <dbReference type="ARBA" id="ARBA00023012"/>
    </source>
</evidence>
<keyword evidence="4" id="KW-0808">Transferase</keyword>
<keyword evidence="3 12" id="KW-0597">Phosphoprotein</keyword>
<dbReference type="SMART" id="SM00342">
    <property type="entry name" value="HTH_ARAC"/>
    <property type="match status" value="1"/>
</dbReference>
<dbReference type="STRING" id="915059.NH26_24795"/>
<dbReference type="Gene3D" id="2.130.10.10">
    <property type="entry name" value="YVTN repeat-like/Quinoprotein amine dehydrogenase"/>
    <property type="match status" value="3"/>
</dbReference>
<reference evidence="18 19" key="1">
    <citation type="journal article" date="2012" name="Int. J. Syst. Evol. Microbiol.">
        <title>Flammeovirga pacifica sp. nov., isolated from deep-sea sediment.</title>
        <authorList>
            <person name="Xu H."/>
            <person name="Fu Y."/>
            <person name="Yang N."/>
            <person name="Ding Z."/>
            <person name="Lai Q."/>
            <person name="Zeng R."/>
        </authorList>
    </citation>
    <scope>NUCLEOTIDE SEQUENCE [LARGE SCALE GENOMIC DNA]</scope>
    <source>
        <strain evidence="19">DSM 24597 / LMG 26175 / WPAGA1</strain>
    </source>
</reference>
<evidence type="ECO:0000256" key="5">
    <source>
        <dbReference type="ARBA" id="ARBA00022741"/>
    </source>
</evidence>
<feature type="domain" description="HTH araC/xylS-type" evidence="15">
    <location>
        <begin position="1218"/>
        <end position="1317"/>
    </location>
</feature>
<dbReference type="Gene3D" id="3.40.50.2300">
    <property type="match status" value="1"/>
</dbReference>
<evidence type="ECO:0000256" key="11">
    <source>
        <dbReference type="ARBA" id="ARBA00023163"/>
    </source>
</evidence>
<dbReference type="InterPro" id="IPR003661">
    <property type="entry name" value="HisK_dim/P_dom"/>
</dbReference>
<evidence type="ECO:0000256" key="6">
    <source>
        <dbReference type="ARBA" id="ARBA00022777"/>
    </source>
</evidence>
<dbReference type="InterPro" id="IPR036890">
    <property type="entry name" value="HATPase_C_sf"/>
</dbReference>
<dbReference type="InterPro" id="IPR018060">
    <property type="entry name" value="HTH_AraC"/>
</dbReference>
<accession>A0A1S1YSN2</accession>
<keyword evidence="14" id="KW-0732">Signal</keyword>
<organism evidence="18 19">
    <name type="scientific">Flammeovirga pacifica</name>
    <dbReference type="NCBI Taxonomy" id="915059"/>
    <lineage>
        <taxon>Bacteria</taxon>
        <taxon>Pseudomonadati</taxon>
        <taxon>Bacteroidota</taxon>
        <taxon>Cytophagia</taxon>
        <taxon>Cytophagales</taxon>
        <taxon>Flammeovirgaceae</taxon>
        <taxon>Flammeovirga</taxon>
    </lineage>
</organism>
<evidence type="ECO:0000313" key="18">
    <source>
        <dbReference type="EMBL" id="OHX63815.1"/>
    </source>
</evidence>
<dbReference type="InterPro" id="IPR004358">
    <property type="entry name" value="Sig_transdc_His_kin-like_C"/>
</dbReference>
<dbReference type="PROSITE" id="PS00041">
    <property type="entry name" value="HTH_ARAC_FAMILY_1"/>
    <property type="match status" value="1"/>
</dbReference>
<keyword evidence="7" id="KW-0067">ATP-binding</keyword>
<evidence type="ECO:0000256" key="12">
    <source>
        <dbReference type="PROSITE-ProRule" id="PRU00169"/>
    </source>
</evidence>
<dbReference type="SMART" id="SM00388">
    <property type="entry name" value="HisKA"/>
    <property type="match status" value="1"/>
</dbReference>
<feature type="modified residue" description="4-aspartylphosphate" evidence="12">
    <location>
        <position position="1118"/>
    </location>
</feature>
<dbReference type="Pfam" id="PF00512">
    <property type="entry name" value="HisKA"/>
    <property type="match status" value="1"/>
</dbReference>
<dbReference type="InterPro" id="IPR011006">
    <property type="entry name" value="CheY-like_superfamily"/>
</dbReference>
<feature type="domain" description="Histidine kinase" evidence="16">
    <location>
        <begin position="826"/>
        <end position="1042"/>
    </location>
</feature>
<dbReference type="Gene3D" id="3.30.565.10">
    <property type="entry name" value="Histidine kinase-like ATPase, C-terminal domain"/>
    <property type="match status" value="1"/>
</dbReference>
<keyword evidence="9" id="KW-0805">Transcription regulation</keyword>
<dbReference type="SUPFAM" id="SSF47384">
    <property type="entry name" value="Homodimeric domain of signal transducing histidine kinase"/>
    <property type="match status" value="1"/>
</dbReference>
<evidence type="ECO:0000259" key="15">
    <source>
        <dbReference type="PROSITE" id="PS01124"/>
    </source>
</evidence>
<dbReference type="Pfam" id="PF00072">
    <property type="entry name" value="Response_reg"/>
    <property type="match status" value="1"/>
</dbReference>
<dbReference type="InterPro" id="IPR003594">
    <property type="entry name" value="HATPase_dom"/>
</dbReference>
<dbReference type="PROSITE" id="PS01124">
    <property type="entry name" value="HTH_ARAC_FAMILY_2"/>
    <property type="match status" value="1"/>
</dbReference>
<evidence type="ECO:0000256" key="4">
    <source>
        <dbReference type="ARBA" id="ARBA00022679"/>
    </source>
</evidence>
<keyword evidence="6" id="KW-0418">Kinase</keyword>
<dbReference type="CDD" id="cd17574">
    <property type="entry name" value="REC_OmpR"/>
    <property type="match status" value="1"/>
</dbReference>
<dbReference type="SMART" id="SM00387">
    <property type="entry name" value="HATPase_c"/>
    <property type="match status" value="1"/>
</dbReference>
<dbReference type="InterPro" id="IPR009057">
    <property type="entry name" value="Homeodomain-like_sf"/>
</dbReference>
<dbReference type="PANTHER" id="PTHR43547">
    <property type="entry name" value="TWO-COMPONENT HISTIDINE KINASE"/>
    <property type="match status" value="1"/>
</dbReference>
<feature type="chain" id="PRO_5012706849" description="histidine kinase" evidence="14">
    <location>
        <begin position="20"/>
        <end position="1328"/>
    </location>
</feature>
<evidence type="ECO:0000256" key="7">
    <source>
        <dbReference type="ARBA" id="ARBA00022840"/>
    </source>
</evidence>
<comment type="catalytic activity">
    <reaction evidence="1">
        <text>ATP + protein L-histidine = ADP + protein N-phospho-L-histidine.</text>
        <dbReference type="EC" id="2.7.13.3"/>
    </reaction>
</comment>
<dbReference type="Pfam" id="PF02518">
    <property type="entry name" value="HATPase_c"/>
    <property type="match status" value="1"/>
</dbReference>
<gene>
    <name evidence="18" type="ORF">NH26_24795</name>
</gene>
<dbReference type="CDD" id="cd00082">
    <property type="entry name" value="HisKA"/>
    <property type="match status" value="1"/>
</dbReference>
<dbReference type="OrthoDB" id="9806995at2"/>
<evidence type="ECO:0000256" key="13">
    <source>
        <dbReference type="SAM" id="Phobius"/>
    </source>
</evidence>
<dbReference type="FunFam" id="3.30.565.10:FF:000037">
    <property type="entry name" value="Hybrid sensor histidine kinase/response regulator"/>
    <property type="match status" value="1"/>
</dbReference>
<keyword evidence="8" id="KW-0902">Two-component regulatory system</keyword>
<dbReference type="Gene3D" id="1.10.287.130">
    <property type="match status" value="1"/>
</dbReference>
<dbReference type="Gene3D" id="1.10.10.60">
    <property type="entry name" value="Homeodomain-like"/>
    <property type="match status" value="1"/>
</dbReference>
<keyword evidence="13" id="KW-0812">Transmembrane</keyword>
<dbReference type="EMBL" id="JRYR02000003">
    <property type="protein sequence ID" value="OHX63815.1"/>
    <property type="molecule type" value="Genomic_DNA"/>
</dbReference>
<dbReference type="PROSITE" id="PS50109">
    <property type="entry name" value="HIS_KIN"/>
    <property type="match status" value="1"/>
</dbReference>
<dbReference type="SUPFAM" id="SSF55874">
    <property type="entry name" value="ATPase domain of HSP90 chaperone/DNA topoisomerase II/histidine kinase"/>
    <property type="match status" value="1"/>
</dbReference>
<dbReference type="Pfam" id="PF12833">
    <property type="entry name" value="HTH_18"/>
    <property type="match status" value="1"/>
</dbReference>
<feature type="transmembrane region" description="Helical" evidence="13">
    <location>
        <begin position="769"/>
        <end position="794"/>
    </location>
</feature>
<keyword evidence="13" id="KW-0472">Membrane</keyword>
<sequence length="1328" mass="153168">MNKYLLLLPILLLASLLGAKPLSDSYQFQYYNVSTGLPTNYIYKIRQDQNKIIWLATNSGLALFDGKTFDIKRPSMKYQGFINENVTALYIENDSNIWVGTKSGSLAHYNQITDKFTALNKIIIDKKGKTISRISAIEKDNNNNLWLATFEHGIIKYNPKNQEVTRFLDKEKVLDVKKDKFGNIWFSTFNKIFKYDPSENRIIPFQYPMGGIMEIYYDEPRDQIIIGSAKGLYKIKTVSNKIEEFPYSKSNNDLVGVNTIKVDLEGRIWAGSWTKGLFVSDENQESFSQLPLIRDSDSNTQYKAILDIFFDQEQNIWIGTANGGLVKLVNEYALRNYHNSYTNDIGLPDNNVLNMLKDSNGTLWCGTWGGGIAYLPKNGTKFISIDATIGEKVRCIKQWKNKLIISGRRGIFLLDINTKKISKNYLKKIRVNSLLITKDQKLFVGSQMTGLFIYDLKLKYKFENHIEHYNVSNSDLINSRISALCLDKNGVVWLGTYGGLHYYDTINKKLKFVPLKYHQKSLDPMIIISINGEKKGELFLSTTQGIIKVKTENKIEVEKVFNTEIGVKNDRLNGTSFDKKNRLWFSNVLGIGMISEDEENIINIDMNKHKNNVMNVVAIYNDGKKIYFGGTYGLYELDPYQIDLSADIPVLILNSLQVHRMSIEVGQKYNDRVILSKALDYTKKIELNYNENTLSIKTSVPNHKQNKRVFYQFKINELDEEWIDNGENDQLNLILLKPGTYTIQVKASFDQKNYSSIRTLSVRINPPFWLAWYAKIFYLILIAIILGMILRYLWIKAILESDLKIEKFKNEQEHELNESKLMFFTNISHELRTPLTLIISPLTEMLTMDLNDKLKEKIQHIYGNTERLLELINNLLDFRKAENGMLALNTNTYQFDEFIFKIFNNFKTLSNRQQIRLEFEKKSASIPLVFDYDKMEMVVCNLLSNAFKFTPIGGEIQLIVEDTDDYSILKVKDNGKGVSEQDQQKIFNRYYQIKDTETINMVGTGLGLALTKKIVELHQGDIKLISKEGKGTEFIVKIPHSLEPTIKDAFDEETELEETLELKVSNGKPKLLIVDDHQEIREYISTLFQENYQVTTASDGEIAQEVALKTVPDLIISDVMMPKLNGIDLCKNLKENISTAHIPIILLTAKTDNKHEIEGIQSGAVDYVKKPFDVKILRSKVQTQLQDREKLQRFFQNKIRFEPNINLNVENKDEKFLQDFADFIHQNLENDEFQVEDAANHFCMSQSTLYRKLKGLTGMTIAGFIRSIRLKKASELLIQEDLKLYVVGSMVGINNYKYFKTEFTKQFGVSPKDYRDKKLSEQQQNLNN</sequence>
<evidence type="ECO:0000256" key="1">
    <source>
        <dbReference type="ARBA" id="ARBA00000085"/>
    </source>
</evidence>
<dbReference type="PANTHER" id="PTHR43547:SF2">
    <property type="entry name" value="HYBRID SIGNAL TRANSDUCTION HISTIDINE KINASE C"/>
    <property type="match status" value="1"/>
</dbReference>
<keyword evidence="19" id="KW-1185">Reference proteome</keyword>
<keyword evidence="11" id="KW-0804">Transcription</keyword>
<evidence type="ECO:0000256" key="14">
    <source>
        <dbReference type="SAM" id="SignalP"/>
    </source>
</evidence>
<dbReference type="GO" id="GO:0043565">
    <property type="term" value="F:sequence-specific DNA binding"/>
    <property type="evidence" value="ECO:0007669"/>
    <property type="project" value="InterPro"/>
</dbReference>
<comment type="caution">
    <text evidence="18">The sequence shown here is derived from an EMBL/GenBank/DDBJ whole genome shotgun (WGS) entry which is preliminary data.</text>
</comment>
<evidence type="ECO:0000256" key="10">
    <source>
        <dbReference type="ARBA" id="ARBA00023125"/>
    </source>
</evidence>
<evidence type="ECO:0000256" key="3">
    <source>
        <dbReference type="ARBA" id="ARBA00022553"/>
    </source>
</evidence>
<dbReference type="InterPro" id="IPR011110">
    <property type="entry name" value="Reg_prop"/>
</dbReference>
<evidence type="ECO:0000259" key="17">
    <source>
        <dbReference type="PROSITE" id="PS50110"/>
    </source>
</evidence>
<dbReference type="GO" id="GO:0000155">
    <property type="term" value="F:phosphorelay sensor kinase activity"/>
    <property type="evidence" value="ECO:0007669"/>
    <property type="project" value="InterPro"/>
</dbReference>
<dbReference type="SMART" id="SM00448">
    <property type="entry name" value="REC"/>
    <property type="match status" value="1"/>
</dbReference>
<protein>
    <recommendedName>
        <fullName evidence="2">histidine kinase</fullName>
        <ecNumber evidence="2">2.7.13.3</ecNumber>
    </recommendedName>
</protein>
<evidence type="ECO:0000259" key="16">
    <source>
        <dbReference type="PROSITE" id="PS50109"/>
    </source>
</evidence>
<dbReference type="SUPFAM" id="SSF46689">
    <property type="entry name" value="Homeodomain-like"/>
    <property type="match status" value="1"/>
</dbReference>
<dbReference type="RefSeq" id="WP_084812394.1">
    <property type="nucleotide sequence ID" value="NZ_JRYR02000003.1"/>
</dbReference>
<name>A0A1S1YSN2_FLAPC</name>
<dbReference type="Pfam" id="PF07494">
    <property type="entry name" value="Reg_prop"/>
    <property type="match status" value="3"/>
</dbReference>
<evidence type="ECO:0000313" key="19">
    <source>
        <dbReference type="Proteomes" id="UP000179797"/>
    </source>
</evidence>
<dbReference type="SUPFAM" id="SSF63829">
    <property type="entry name" value="Calcium-dependent phosphotriesterase"/>
    <property type="match status" value="2"/>
</dbReference>
<evidence type="ECO:0000256" key="2">
    <source>
        <dbReference type="ARBA" id="ARBA00012438"/>
    </source>
</evidence>
<evidence type="ECO:0000256" key="9">
    <source>
        <dbReference type="ARBA" id="ARBA00023015"/>
    </source>
</evidence>
<dbReference type="InterPro" id="IPR013783">
    <property type="entry name" value="Ig-like_fold"/>
</dbReference>
<dbReference type="Pfam" id="PF07495">
    <property type="entry name" value="Y_Y_Y"/>
    <property type="match status" value="1"/>
</dbReference>
<dbReference type="InterPro" id="IPR018062">
    <property type="entry name" value="HTH_AraC-typ_CS"/>
</dbReference>
<keyword evidence="13" id="KW-1133">Transmembrane helix</keyword>
<dbReference type="InterPro" id="IPR005467">
    <property type="entry name" value="His_kinase_dom"/>
</dbReference>
<dbReference type="InterPro" id="IPR036097">
    <property type="entry name" value="HisK_dim/P_sf"/>
</dbReference>
<proteinExistence type="predicted"/>
<dbReference type="FunFam" id="1.10.287.130:FF:000045">
    <property type="entry name" value="Two-component system sensor histidine kinase/response regulator"/>
    <property type="match status" value="1"/>
</dbReference>
<feature type="domain" description="Response regulatory" evidence="17">
    <location>
        <begin position="1070"/>
        <end position="1185"/>
    </location>
</feature>
<dbReference type="InterPro" id="IPR015943">
    <property type="entry name" value="WD40/YVTN_repeat-like_dom_sf"/>
</dbReference>
<keyword evidence="5" id="KW-0547">Nucleotide-binding</keyword>
<dbReference type="PRINTS" id="PR00344">
    <property type="entry name" value="BCTRLSENSOR"/>
</dbReference>
<dbReference type="GO" id="GO:0003700">
    <property type="term" value="F:DNA-binding transcription factor activity"/>
    <property type="evidence" value="ECO:0007669"/>
    <property type="project" value="InterPro"/>
</dbReference>
<dbReference type="SUPFAM" id="SSF52172">
    <property type="entry name" value="CheY-like"/>
    <property type="match status" value="1"/>
</dbReference>
<dbReference type="Proteomes" id="UP000179797">
    <property type="component" value="Unassembled WGS sequence"/>
</dbReference>
<dbReference type="PROSITE" id="PS50110">
    <property type="entry name" value="RESPONSE_REGULATORY"/>
    <property type="match status" value="1"/>
</dbReference>
<feature type="signal peptide" evidence="14">
    <location>
        <begin position="1"/>
        <end position="19"/>
    </location>
</feature>
<keyword evidence="10" id="KW-0238">DNA-binding</keyword>
<dbReference type="EC" id="2.7.13.3" evidence="2"/>
<dbReference type="Gene3D" id="2.60.40.10">
    <property type="entry name" value="Immunoglobulins"/>
    <property type="match status" value="1"/>
</dbReference>
<dbReference type="InterPro" id="IPR001789">
    <property type="entry name" value="Sig_transdc_resp-reg_receiver"/>
</dbReference>
<dbReference type="InterPro" id="IPR011123">
    <property type="entry name" value="Y_Y_Y"/>
</dbReference>